<feature type="compositionally biased region" description="Basic and acidic residues" evidence="5">
    <location>
        <begin position="456"/>
        <end position="511"/>
    </location>
</feature>
<feature type="compositionally biased region" description="Basic and acidic residues" evidence="5">
    <location>
        <begin position="367"/>
        <end position="376"/>
    </location>
</feature>
<feature type="domain" description="Peptidase M14" evidence="8">
    <location>
        <begin position="694"/>
        <end position="1112"/>
    </location>
</feature>
<feature type="region of interest" description="Disordered" evidence="5">
    <location>
        <begin position="1"/>
        <end position="86"/>
    </location>
</feature>
<dbReference type="InterPro" id="IPR000834">
    <property type="entry name" value="Peptidase_M14"/>
</dbReference>
<dbReference type="Pfam" id="PF13620">
    <property type="entry name" value="CarboxypepD_reg"/>
    <property type="match status" value="1"/>
</dbReference>
<evidence type="ECO:0000259" key="6">
    <source>
        <dbReference type="PROSITE" id="PS50003"/>
    </source>
</evidence>
<evidence type="ECO:0000256" key="1">
    <source>
        <dbReference type="ARBA" id="ARBA00005988"/>
    </source>
</evidence>
<evidence type="ECO:0000256" key="3">
    <source>
        <dbReference type="ARBA" id="ARBA00023180"/>
    </source>
</evidence>
<dbReference type="SUPFAM" id="SSF49785">
    <property type="entry name" value="Galactose-binding domain-like"/>
    <property type="match status" value="1"/>
</dbReference>
<dbReference type="InterPro" id="IPR035892">
    <property type="entry name" value="C2_domain_sf"/>
</dbReference>
<evidence type="ECO:0000313" key="9">
    <source>
        <dbReference type="EMBL" id="SBP30668.1"/>
    </source>
</evidence>
<feature type="compositionally biased region" description="Polar residues" evidence="5">
    <location>
        <begin position="23"/>
        <end position="40"/>
    </location>
</feature>
<sequence>MMGNSCDREVSSEQSPRRRSISGLGSSEKSVSVDNPSSSPFKVPGFFSKRLKGSIKRTRSQTKLDRNTSFRLPLLRPTDTDRSCGLPKLKESSSHESLLSPGSAVEALDLSMEEDVFIKPLHGSVLGQEFCFEVTYSAGSKCFSCTSASERDKWMENLRRTIQPNKDNCRRAENLLRLWIIEAKDLPPKKKYFCELCLDDVLYARTTSKTRHDSLFWGEYFDFSSLPAVRSITVHIYRDVDKKKKKDKKKKEPKDPSATKKPKADKKAKKKDRQTTTTLPPTTTTLPTEPPTEPDPFPYFDQDADNDYWKPDGDYWEPETTPSAATDPPYDYWKPEGEEPAAPVTDIYDDYWKPEQELSTSPPIYDDLWKEDEKEPYAPVTDSYDGYWREPTPGAPDAGGKTGTDDNDYWDATFEVPENRPDVEEVSPEIVVETLPEEPTTAAPFEKSWYDDYDDYGTKRKEDETDEKWMEKERERAKKEREREERERTQKLKEAEERARNRPRVFKEPKKCPPLGMESHKVESDQLSASSVAQYWFAPQRARLNMQGSEDEDNLRGGAWCANSEDRVHWFEIDARRETEFTGVITQGRDSSNALNESDFVTSYFLAFSNDSREWTTIHDGYADWLFFGNSDKDTPVMNRLAEPVVARYIRIIPQSWNGSLCMRLEVLGCPLLDSGDVLYRQNEVTPVDYLKFKHHSYSEMVALMKSVNEECTNITSIYSLGRSSKGKEIMAMIISGNPTEHEIGEPEFRYTAGLHGNEAVGREMILLLMQHLCKEYNDRNPRVQRLVEGIRIHLVPSLNPDGHERAFEVGSELSSWTSGHFTEEGFDIFQNFPDLNGFLWDAEDKGTVPKLTPNHHVPIPEYLETNSSIAMETRAIMSWMQSYPFVLGANFQGGERIVAYPYDNLRLNKPAESQKLHSRSKRQYEDEGFDVTEWGRGYQEEPEEDWRNQGYEQPEEEWHGHSHGHDHGYDQGYDHGYDHSYNQGYGQREEEEDDRGRSAGYPDPEPEDEPRVTPDESLFRWLAVSYASTHLTMTHSYHGSCHGDTPAGALGIVNRAKWKPVAGSMNDFSYLHTNCFELSVFLGCDKFPHESEMAYEWEKNREAMLTFMEQVHRGIRGIVKDLQGNPIANATISIEGVNHDVTTAPAGDYWRLLNPGEYRVTARAEGFSPVTKLCVVGYESGATACSFNLAKSNWDRIKQIMALHGNKPIRLSYSNSRTQNSVSSNRRVAESSNRFSINSQMSPERRRQLKIARIRRLRQQKRMRLKSTTETAPITTTTQPPTTTIPTTSWYDSWGQFPTPAVDYNYEYKIDDY</sequence>
<feature type="compositionally biased region" description="Low complexity" evidence="5">
    <location>
        <begin position="275"/>
        <end position="287"/>
    </location>
</feature>
<dbReference type="Pfam" id="PF25321">
    <property type="entry name" value="PH_RASGAP"/>
    <property type="match status" value="1"/>
</dbReference>
<dbReference type="PRINTS" id="PR00765">
    <property type="entry name" value="CRBOXYPTASEA"/>
</dbReference>
<name>A0A1A7YKE7_9TELE</name>
<dbReference type="InterPro" id="IPR000421">
    <property type="entry name" value="FA58C"/>
</dbReference>
<keyword evidence="2" id="KW-1015">Disulfide bond</keyword>
<feature type="compositionally biased region" description="Pro residues" evidence="5">
    <location>
        <begin position="288"/>
        <end position="297"/>
    </location>
</feature>
<dbReference type="GO" id="GO:0016485">
    <property type="term" value="P:protein processing"/>
    <property type="evidence" value="ECO:0007669"/>
    <property type="project" value="TreeGrafter"/>
</dbReference>
<dbReference type="SMART" id="SM00231">
    <property type="entry name" value="FA58C"/>
    <property type="match status" value="1"/>
</dbReference>
<dbReference type="SUPFAM" id="SSF49464">
    <property type="entry name" value="Carboxypeptidase regulatory domain-like"/>
    <property type="match status" value="1"/>
</dbReference>
<dbReference type="PANTHER" id="PTHR11532">
    <property type="entry name" value="PROTEASE M14 CARBOXYPEPTIDASE"/>
    <property type="match status" value="1"/>
</dbReference>
<dbReference type="SMART" id="SM00631">
    <property type="entry name" value="Zn_pept"/>
    <property type="match status" value="1"/>
</dbReference>
<dbReference type="Gene3D" id="3.40.630.10">
    <property type="entry name" value="Zn peptidases"/>
    <property type="match status" value="1"/>
</dbReference>
<dbReference type="Pfam" id="PF00754">
    <property type="entry name" value="F5_F8_type_C"/>
    <property type="match status" value="1"/>
</dbReference>
<dbReference type="PROSITE" id="PS52035">
    <property type="entry name" value="PEPTIDASE_M14"/>
    <property type="match status" value="1"/>
</dbReference>
<dbReference type="InterPro" id="IPR057606">
    <property type="entry name" value="SynGAP1-like_PH"/>
</dbReference>
<dbReference type="FunFam" id="2.60.40.1120:FF:000007">
    <property type="entry name" value="Carboxypeptidase X, M14 family member 2"/>
    <property type="match status" value="1"/>
</dbReference>
<dbReference type="SUPFAM" id="SSF49562">
    <property type="entry name" value="C2 domain (Calcium/lipid-binding domain, CaLB)"/>
    <property type="match status" value="1"/>
</dbReference>
<dbReference type="InterPro" id="IPR001849">
    <property type="entry name" value="PH_domain"/>
</dbReference>
<feature type="compositionally biased region" description="Basic residues" evidence="5">
    <location>
        <begin position="260"/>
        <end position="272"/>
    </location>
</feature>
<dbReference type="PROSITE" id="PS01286">
    <property type="entry name" value="FA58C_2"/>
    <property type="match status" value="1"/>
</dbReference>
<evidence type="ECO:0000256" key="5">
    <source>
        <dbReference type="SAM" id="MobiDB-lite"/>
    </source>
</evidence>
<feature type="region of interest" description="Disordered" evidence="5">
    <location>
        <begin position="933"/>
        <end position="1015"/>
    </location>
</feature>
<reference evidence="9" key="1">
    <citation type="submission" date="2016-05" db="EMBL/GenBank/DDBJ databases">
        <authorList>
            <person name="Lavstsen T."/>
            <person name="Jespersen J.S."/>
        </authorList>
    </citation>
    <scope>NUCLEOTIDE SEQUENCE</scope>
    <source>
        <tissue evidence="9">Brain</tissue>
    </source>
</reference>
<feature type="compositionally biased region" description="Basic residues" evidence="5">
    <location>
        <begin position="49"/>
        <end position="60"/>
    </location>
</feature>
<dbReference type="SUPFAM" id="SSF53187">
    <property type="entry name" value="Zn-dependent exopeptidases"/>
    <property type="match status" value="1"/>
</dbReference>
<dbReference type="GO" id="GO:0005615">
    <property type="term" value="C:extracellular space"/>
    <property type="evidence" value="ECO:0007669"/>
    <property type="project" value="TreeGrafter"/>
</dbReference>
<dbReference type="SUPFAM" id="SSF50729">
    <property type="entry name" value="PH domain-like"/>
    <property type="match status" value="1"/>
</dbReference>
<dbReference type="Pfam" id="PF00246">
    <property type="entry name" value="Peptidase_M14"/>
    <property type="match status" value="1"/>
</dbReference>
<dbReference type="PROSITE" id="PS50022">
    <property type="entry name" value="FA58C_3"/>
    <property type="match status" value="1"/>
</dbReference>
<dbReference type="GO" id="GO:0008270">
    <property type="term" value="F:zinc ion binding"/>
    <property type="evidence" value="ECO:0007669"/>
    <property type="project" value="InterPro"/>
</dbReference>
<organism evidence="9">
    <name type="scientific">Iconisemion striatum</name>
    <dbReference type="NCBI Taxonomy" id="60296"/>
    <lineage>
        <taxon>Eukaryota</taxon>
        <taxon>Metazoa</taxon>
        <taxon>Chordata</taxon>
        <taxon>Craniata</taxon>
        <taxon>Vertebrata</taxon>
        <taxon>Euteleostomi</taxon>
        <taxon>Actinopterygii</taxon>
        <taxon>Neopterygii</taxon>
        <taxon>Teleostei</taxon>
        <taxon>Neoteleostei</taxon>
        <taxon>Acanthomorphata</taxon>
        <taxon>Ovalentaria</taxon>
        <taxon>Atherinomorphae</taxon>
        <taxon>Cyprinodontiformes</taxon>
        <taxon>Nothobranchiidae</taxon>
        <taxon>Iconisemion</taxon>
    </lineage>
</organism>
<comment type="caution">
    <text evidence="4">Lacks conserved residue(s) required for the propagation of feature annotation.</text>
</comment>
<dbReference type="PROSITE" id="PS50003">
    <property type="entry name" value="PH_DOMAIN"/>
    <property type="match status" value="1"/>
</dbReference>
<reference evidence="9" key="2">
    <citation type="submission" date="2016-06" db="EMBL/GenBank/DDBJ databases">
        <title>The genome of a short-lived fish provides insights into sex chromosome evolution and the genetic control of aging.</title>
        <authorList>
            <person name="Reichwald K."/>
            <person name="Felder M."/>
            <person name="Petzold A."/>
            <person name="Koch P."/>
            <person name="Groth M."/>
            <person name="Platzer M."/>
        </authorList>
    </citation>
    <scope>NUCLEOTIDE SEQUENCE</scope>
    <source>
        <tissue evidence="9">Brain</tissue>
    </source>
</reference>
<protein>
    <submittedName>
        <fullName evidence="9">AE binding protein 1</fullName>
    </submittedName>
</protein>
<keyword evidence="3" id="KW-0325">Glycoprotein</keyword>
<dbReference type="FunFam" id="2.60.120.260:FF:000002">
    <property type="entry name" value="Coagulation factor VIII"/>
    <property type="match status" value="1"/>
</dbReference>
<proteinExistence type="inferred from homology"/>
<dbReference type="Gene3D" id="2.60.40.1120">
    <property type="entry name" value="Carboxypeptidase-like, regulatory domain"/>
    <property type="match status" value="1"/>
</dbReference>
<dbReference type="CDD" id="cd11308">
    <property type="entry name" value="Peptidase_M14NE-CP-C_like"/>
    <property type="match status" value="1"/>
</dbReference>
<evidence type="ECO:0000259" key="8">
    <source>
        <dbReference type="PROSITE" id="PS52035"/>
    </source>
</evidence>
<feature type="domain" description="F5/8 type C" evidence="7">
    <location>
        <begin position="510"/>
        <end position="670"/>
    </location>
</feature>
<accession>A0A1A7YKE7</accession>
<dbReference type="GO" id="GO:0001227">
    <property type="term" value="F:DNA-binding transcription repressor activity, RNA polymerase II-specific"/>
    <property type="evidence" value="ECO:0007669"/>
    <property type="project" value="TreeGrafter"/>
</dbReference>
<gene>
    <name evidence="9" type="primary">AEBP1</name>
</gene>
<dbReference type="GO" id="GO:0004181">
    <property type="term" value="F:metallocarboxypeptidase activity"/>
    <property type="evidence" value="ECO:0007669"/>
    <property type="project" value="InterPro"/>
</dbReference>
<dbReference type="InterPro" id="IPR008979">
    <property type="entry name" value="Galactose-bd-like_sf"/>
</dbReference>
<dbReference type="InterPro" id="IPR057246">
    <property type="entry name" value="CARBOXYPEPT_ZN_1"/>
</dbReference>
<dbReference type="InterPro" id="IPR050753">
    <property type="entry name" value="Peptidase_M14_domain"/>
</dbReference>
<dbReference type="InterPro" id="IPR008969">
    <property type="entry name" value="CarboxyPept-like_regulatory"/>
</dbReference>
<dbReference type="PROSITE" id="PS00132">
    <property type="entry name" value="CARBOXYPEPT_ZN_1"/>
    <property type="match status" value="1"/>
</dbReference>
<dbReference type="CDD" id="cd00057">
    <property type="entry name" value="FA58C"/>
    <property type="match status" value="1"/>
</dbReference>
<feature type="domain" description="PH" evidence="6">
    <location>
        <begin position="129"/>
        <end position="163"/>
    </location>
</feature>
<feature type="compositionally biased region" description="Basic and acidic residues" evidence="5">
    <location>
        <begin position="957"/>
        <end position="979"/>
    </location>
</feature>
<feature type="region of interest" description="Disordered" evidence="5">
    <location>
        <begin position="243"/>
        <end position="342"/>
    </location>
</feature>
<comment type="similarity">
    <text evidence="1 4">Belongs to the peptidase M14 family.</text>
</comment>
<dbReference type="GO" id="GO:0000977">
    <property type="term" value="F:RNA polymerase II transcription regulatory region sequence-specific DNA binding"/>
    <property type="evidence" value="ECO:0007669"/>
    <property type="project" value="TreeGrafter"/>
</dbReference>
<dbReference type="EMBL" id="HADX01008436">
    <property type="protein sequence ID" value="SBP30668.1"/>
    <property type="molecule type" value="Transcribed_RNA"/>
</dbReference>
<evidence type="ECO:0000256" key="4">
    <source>
        <dbReference type="PROSITE-ProRule" id="PRU01379"/>
    </source>
</evidence>
<dbReference type="Gene3D" id="2.60.120.260">
    <property type="entry name" value="Galactose-binding domain-like"/>
    <property type="match status" value="1"/>
</dbReference>
<feature type="compositionally biased region" description="Basic and acidic residues" evidence="5">
    <location>
        <begin position="1"/>
        <end position="11"/>
    </location>
</feature>
<dbReference type="PANTHER" id="PTHR11532:SF48">
    <property type="entry name" value="ADIPOCYTE ENHANCER-BINDING PROTEIN 1"/>
    <property type="match status" value="1"/>
</dbReference>
<dbReference type="GO" id="GO:0006518">
    <property type="term" value="P:peptide metabolic process"/>
    <property type="evidence" value="ECO:0007669"/>
    <property type="project" value="TreeGrafter"/>
</dbReference>
<evidence type="ECO:0000259" key="7">
    <source>
        <dbReference type="PROSITE" id="PS50022"/>
    </source>
</evidence>
<evidence type="ECO:0000256" key="2">
    <source>
        <dbReference type="ARBA" id="ARBA00023157"/>
    </source>
</evidence>
<feature type="region of interest" description="Disordered" evidence="5">
    <location>
        <begin position="358"/>
        <end position="524"/>
    </location>
</feature>